<organism evidence="2 3">
    <name type="scientific">Neoroseomonas soli</name>
    <dbReference type="NCBI Taxonomy" id="1081025"/>
    <lineage>
        <taxon>Bacteria</taxon>
        <taxon>Pseudomonadati</taxon>
        <taxon>Pseudomonadota</taxon>
        <taxon>Alphaproteobacteria</taxon>
        <taxon>Acetobacterales</taxon>
        <taxon>Acetobacteraceae</taxon>
        <taxon>Neoroseomonas</taxon>
    </lineage>
</organism>
<gene>
    <name evidence="2" type="ORF">GXW76_18600</name>
</gene>
<evidence type="ECO:0000313" key="3">
    <source>
        <dbReference type="Proteomes" id="UP001138751"/>
    </source>
</evidence>
<feature type="region of interest" description="Disordered" evidence="1">
    <location>
        <begin position="88"/>
        <end position="107"/>
    </location>
</feature>
<keyword evidence="3" id="KW-1185">Reference proteome</keyword>
<dbReference type="SUPFAM" id="SSF160272">
    <property type="entry name" value="Shew3726-like"/>
    <property type="match status" value="1"/>
</dbReference>
<dbReference type="Proteomes" id="UP001138751">
    <property type="component" value="Unassembled WGS sequence"/>
</dbReference>
<comment type="caution">
    <text evidence="2">The sequence shown here is derived from an EMBL/GenBank/DDBJ whole genome shotgun (WGS) entry which is preliminary data.</text>
</comment>
<dbReference type="RefSeq" id="WP_211863605.1">
    <property type="nucleotide sequence ID" value="NZ_JAAEDM010000062.1"/>
</dbReference>
<dbReference type="EMBL" id="JAAEDM010000062">
    <property type="protein sequence ID" value="MBR0673193.1"/>
    <property type="molecule type" value="Genomic_DNA"/>
</dbReference>
<dbReference type="Pfam" id="PF07369">
    <property type="entry name" value="DUF1488"/>
    <property type="match status" value="1"/>
</dbReference>
<reference evidence="2" key="1">
    <citation type="submission" date="2020-01" db="EMBL/GenBank/DDBJ databases">
        <authorList>
            <person name="Rat A."/>
        </authorList>
    </citation>
    <scope>NUCLEOTIDE SEQUENCE</scope>
    <source>
        <strain evidence="2">LMG 31231</strain>
    </source>
</reference>
<name>A0A9X9X1B4_9PROT</name>
<proteinExistence type="predicted"/>
<accession>A0A9X9X1B4</accession>
<dbReference type="InterPro" id="IPR009962">
    <property type="entry name" value="DUF1488"/>
</dbReference>
<reference evidence="2" key="2">
    <citation type="journal article" date="2021" name="Syst. Appl. Microbiol.">
        <title>Roseomonas hellenica sp. nov., isolated from roots of wild-growing Alkanna tinctoria.</title>
        <authorList>
            <person name="Rat A."/>
            <person name="Naranjo H.D."/>
            <person name="Lebbe L."/>
            <person name="Cnockaert M."/>
            <person name="Krigas N."/>
            <person name="Grigoriadou K."/>
            <person name="Maloupa E."/>
            <person name="Willems A."/>
        </authorList>
    </citation>
    <scope>NUCLEOTIDE SEQUENCE</scope>
    <source>
        <strain evidence="2">LMG 31231</strain>
    </source>
</reference>
<evidence type="ECO:0000256" key="1">
    <source>
        <dbReference type="SAM" id="MobiDB-lite"/>
    </source>
</evidence>
<evidence type="ECO:0000313" key="2">
    <source>
        <dbReference type="EMBL" id="MBR0673193.1"/>
    </source>
</evidence>
<protein>
    <submittedName>
        <fullName evidence="2">DUF1488 domain-containing protein</fullName>
    </submittedName>
</protein>
<feature type="compositionally biased region" description="Low complexity" evidence="1">
    <location>
        <begin position="96"/>
        <end position="107"/>
    </location>
</feature>
<dbReference type="AlphaFoldDB" id="A0A9X9X1B4"/>
<sequence>MTHSESTPPRWDGQRLIFDLNLEGGGSIRCAISRLALLDISGGGSFRTSDLLARFMRARPVIEAAARAKLRERNGPPLGILHIWEDDILEPPPASSPRAMRASSNRG</sequence>
<dbReference type="InterPro" id="IPR036692">
    <property type="entry name" value="Shew3726-like_sf"/>
</dbReference>